<comment type="caution">
    <text evidence="2">The sequence shown here is derived from an EMBL/GenBank/DDBJ whole genome shotgun (WGS) entry which is preliminary data.</text>
</comment>
<accession>A0ABV8T0H8</accession>
<feature type="transmembrane region" description="Helical" evidence="1">
    <location>
        <begin position="142"/>
        <end position="161"/>
    </location>
</feature>
<evidence type="ECO:0000313" key="3">
    <source>
        <dbReference type="Proteomes" id="UP001595904"/>
    </source>
</evidence>
<keyword evidence="1" id="KW-0472">Membrane</keyword>
<sequence>MIDDTSSPYSSATLFSESHDVASPILAPRKLLAALIGGDLLFIVLHWLHVHTNLLTSERWSIARDRGYGEMFQYLKYAGIMFALSQLFRKTRLPVLLLWIGVYGFLLLDDSMRIHERIGLDLVAWAHIADFGGLRGRDWGELIYATIGGAFLTPVLVVAYIRSSSMARAISINMGILLAALLMFAIGGDAIHRLLSTTAFDAMATIVEDGGEMLALSLTCFYVARYADGASGASLGRSR</sequence>
<reference evidence="3" key="1">
    <citation type="journal article" date="2019" name="Int. J. Syst. Evol. Microbiol.">
        <title>The Global Catalogue of Microorganisms (GCM) 10K type strain sequencing project: providing services to taxonomists for standard genome sequencing and annotation.</title>
        <authorList>
            <consortium name="The Broad Institute Genomics Platform"/>
            <consortium name="The Broad Institute Genome Sequencing Center for Infectious Disease"/>
            <person name="Wu L."/>
            <person name="Ma J."/>
        </authorList>
    </citation>
    <scope>NUCLEOTIDE SEQUENCE [LARGE SCALE GENOMIC DNA]</scope>
    <source>
        <strain evidence="3">CGMCC 1.10759</strain>
    </source>
</reference>
<keyword evidence="1" id="KW-0812">Transmembrane</keyword>
<keyword evidence="3" id="KW-1185">Reference proteome</keyword>
<feature type="transmembrane region" description="Helical" evidence="1">
    <location>
        <begin position="91"/>
        <end position="108"/>
    </location>
</feature>
<dbReference type="RefSeq" id="WP_380602081.1">
    <property type="nucleotide sequence ID" value="NZ_JBHSDU010000014.1"/>
</dbReference>
<name>A0ABV8T0H8_9GAMM</name>
<dbReference type="Proteomes" id="UP001595904">
    <property type="component" value="Unassembled WGS sequence"/>
</dbReference>
<evidence type="ECO:0000313" key="2">
    <source>
        <dbReference type="EMBL" id="MFC4312570.1"/>
    </source>
</evidence>
<protein>
    <submittedName>
        <fullName evidence="2">Uncharacterized protein</fullName>
    </submittedName>
</protein>
<proteinExistence type="predicted"/>
<feature type="transmembrane region" description="Helical" evidence="1">
    <location>
        <begin position="167"/>
        <end position="186"/>
    </location>
</feature>
<dbReference type="EMBL" id="JBHSDU010000014">
    <property type="protein sequence ID" value="MFC4312570.1"/>
    <property type="molecule type" value="Genomic_DNA"/>
</dbReference>
<gene>
    <name evidence="2" type="ORF">ACFPN2_26035</name>
</gene>
<feature type="transmembrane region" description="Helical" evidence="1">
    <location>
        <begin position="31"/>
        <end position="50"/>
    </location>
</feature>
<evidence type="ECO:0000256" key="1">
    <source>
        <dbReference type="SAM" id="Phobius"/>
    </source>
</evidence>
<keyword evidence="1" id="KW-1133">Transmembrane helix</keyword>
<organism evidence="2 3">
    <name type="scientific">Steroidobacter flavus</name>
    <dbReference type="NCBI Taxonomy" id="1842136"/>
    <lineage>
        <taxon>Bacteria</taxon>
        <taxon>Pseudomonadati</taxon>
        <taxon>Pseudomonadota</taxon>
        <taxon>Gammaproteobacteria</taxon>
        <taxon>Steroidobacterales</taxon>
        <taxon>Steroidobacteraceae</taxon>
        <taxon>Steroidobacter</taxon>
    </lineage>
</organism>